<dbReference type="EMBL" id="RYYV01000019">
    <property type="protein sequence ID" value="RUL71075.1"/>
    <property type="molecule type" value="Genomic_DNA"/>
</dbReference>
<keyword evidence="3" id="KW-1185">Reference proteome</keyword>
<protein>
    <submittedName>
        <fullName evidence="2">DUF1190 domain-containing protein</fullName>
    </submittedName>
</protein>
<feature type="compositionally biased region" description="Gly residues" evidence="1">
    <location>
        <begin position="180"/>
        <end position="200"/>
    </location>
</feature>
<evidence type="ECO:0000313" key="2">
    <source>
        <dbReference type="EMBL" id="RUL71075.1"/>
    </source>
</evidence>
<comment type="caution">
    <text evidence="2">The sequence shown here is derived from an EMBL/GenBank/DDBJ whole genome shotgun (WGS) entry which is preliminary data.</text>
</comment>
<proteinExistence type="predicted"/>
<name>A0A432M1J2_9GAMM</name>
<dbReference type="Pfam" id="PF06693">
    <property type="entry name" value="DUF1190"/>
    <property type="match status" value="1"/>
</dbReference>
<dbReference type="Proteomes" id="UP000274358">
    <property type="component" value="Unassembled WGS sequence"/>
</dbReference>
<evidence type="ECO:0000256" key="1">
    <source>
        <dbReference type="SAM" id="MobiDB-lite"/>
    </source>
</evidence>
<organism evidence="2 3">
    <name type="scientific">Dyella choica</name>
    <dbReference type="NCBI Taxonomy" id="1927959"/>
    <lineage>
        <taxon>Bacteria</taxon>
        <taxon>Pseudomonadati</taxon>
        <taxon>Pseudomonadota</taxon>
        <taxon>Gammaproteobacteria</taxon>
        <taxon>Lysobacterales</taxon>
        <taxon>Rhodanobacteraceae</taxon>
        <taxon>Dyella</taxon>
    </lineage>
</organism>
<evidence type="ECO:0000313" key="3">
    <source>
        <dbReference type="Proteomes" id="UP000274358"/>
    </source>
</evidence>
<gene>
    <name evidence="2" type="ORF">EKH80_19210</name>
</gene>
<sequence length="200" mass="21159">MPPSGRWRMILNYDPRTQCRSGDGMKRSRKVSLAVMGLTPLMITACDNAQKSQQIFTTLGNCAEAGVPEASCEAAYTKAAAEAPNLAPRYATREQCAEDYSQDTCHENAAMQGDPVWSPEMNGFLIGRVVQAGNTAYYPAGPVFHKRDDTDYSPHYGHVYSGGTGGWHASSSSEAVGEGDTIGRGGFGHGSGEGGEGGGE</sequence>
<dbReference type="AlphaFoldDB" id="A0A432M1J2"/>
<accession>A0A432M1J2</accession>
<dbReference type="InterPro" id="IPR009576">
    <property type="entry name" value="Biofilm_formation_YgiB"/>
</dbReference>
<feature type="region of interest" description="Disordered" evidence="1">
    <location>
        <begin position="167"/>
        <end position="200"/>
    </location>
</feature>
<reference evidence="2 3" key="1">
    <citation type="submission" date="2018-12" db="EMBL/GenBank/DDBJ databases">
        <title>Dyella dinghuensis sp. nov. DHOA06 and Dyella choica sp. nov. 4M-K27, isolated from forest soil.</title>
        <authorList>
            <person name="Qiu L.-H."/>
            <person name="Gao Z.-H."/>
        </authorList>
    </citation>
    <scope>NUCLEOTIDE SEQUENCE [LARGE SCALE GENOMIC DNA]</scope>
    <source>
        <strain evidence="2 3">4M-K27</strain>
    </source>
</reference>